<feature type="transmembrane region" description="Helical" evidence="1">
    <location>
        <begin position="391"/>
        <end position="416"/>
    </location>
</feature>
<feature type="transmembrane region" description="Helical" evidence="1">
    <location>
        <begin position="121"/>
        <end position="143"/>
    </location>
</feature>
<feature type="transmembrane region" description="Helical" evidence="1">
    <location>
        <begin position="359"/>
        <end position="379"/>
    </location>
</feature>
<gene>
    <name evidence="2" type="ORF">A3H26_02715</name>
</gene>
<feature type="transmembrane region" description="Helical" evidence="1">
    <location>
        <begin position="334"/>
        <end position="353"/>
    </location>
</feature>
<feature type="transmembrane region" description="Helical" evidence="1">
    <location>
        <begin position="304"/>
        <end position="322"/>
    </location>
</feature>
<evidence type="ECO:0000256" key="1">
    <source>
        <dbReference type="SAM" id="Phobius"/>
    </source>
</evidence>
<reference evidence="2 3" key="1">
    <citation type="journal article" date="2016" name="Nat. Commun.">
        <title>Thousands of microbial genomes shed light on interconnected biogeochemical processes in an aquifer system.</title>
        <authorList>
            <person name="Anantharaman K."/>
            <person name="Brown C.T."/>
            <person name="Hug L.A."/>
            <person name="Sharon I."/>
            <person name="Castelle C.J."/>
            <person name="Probst A.J."/>
            <person name="Thomas B.C."/>
            <person name="Singh A."/>
            <person name="Wilkins M.J."/>
            <person name="Karaoz U."/>
            <person name="Brodie E.L."/>
            <person name="Williams K.H."/>
            <person name="Hubbard S.S."/>
            <person name="Banfield J.F."/>
        </authorList>
    </citation>
    <scope>NUCLEOTIDE SEQUENCE [LARGE SCALE GENOMIC DNA]</scope>
</reference>
<feature type="transmembrane region" description="Helical" evidence="1">
    <location>
        <begin position="173"/>
        <end position="190"/>
    </location>
</feature>
<keyword evidence="1" id="KW-0812">Transmembrane</keyword>
<organism evidence="2 3">
    <name type="scientific">candidate division WWE3 bacterium RIFCSPLOWO2_12_FULL_36_10</name>
    <dbReference type="NCBI Taxonomy" id="1802630"/>
    <lineage>
        <taxon>Bacteria</taxon>
        <taxon>Katanobacteria</taxon>
    </lineage>
</organism>
<sequence length="459" mass="53026">MKRFFAVVLISFLVYFVSWFVVYSLGINKLAIQSEDTVPAMFLPVTLLKEGTFYANTYYDLILHRFPNPEDKNFDKDLVPFYFKKVGNNYVSAFPVITPFLAIPVYLSLIVLNLPVTFNNLIILSHISSSLILAFTGGFFYLLLQKHRLLLTFIFLFSSVNFSLISQALWQQGSLQLFLILGLLFLLNFLKSSNDNNKSTYINIFLSSLFFGFAVLSRPTAVLYLPFLFLLIVSKFTKDYKLVFYKLLTYILGFVPPAVFFIWYNNVFYKSIENQGYASQFFSGWLSKFPEGFLGTWLSPSKGILIYSPVFIFSILGLIVVLKRKKWQEDLQFLIFGCIVIVHTLVLGRWKHWYGGWSFGYRMSSDIIPFLVLLLVPYLNSELFLKTKKLFYLSIVISTLIQAFGIVFFDGIWHAAYDKGFKNTSWLWSIKDSEAVFNIRRILVKLGLLNKACPKCMPS</sequence>
<dbReference type="STRING" id="1802630.A3H26_02715"/>
<feature type="transmembrane region" description="Helical" evidence="1">
    <location>
        <begin position="243"/>
        <end position="264"/>
    </location>
</feature>
<comment type="caution">
    <text evidence="2">The sequence shown here is derived from an EMBL/GenBank/DDBJ whole genome shotgun (WGS) entry which is preliminary data.</text>
</comment>
<accession>A0A1F4VGQ2</accession>
<feature type="transmembrane region" description="Helical" evidence="1">
    <location>
        <begin position="7"/>
        <end position="26"/>
    </location>
</feature>
<feature type="transmembrane region" description="Helical" evidence="1">
    <location>
        <begin position="90"/>
        <end position="114"/>
    </location>
</feature>
<proteinExistence type="predicted"/>
<dbReference type="EMBL" id="MEVN01000041">
    <property type="protein sequence ID" value="OGC56295.1"/>
    <property type="molecule type" value="Genomic_DNA"/>
</dbReference>
<name>A0A1F4VGQ2_UNCKA</name>
<keyword evidence="1" id="KW-1133">Transmembrane helix</keyword>
<feature type="transmembrane region" description="Helical" evidence="1">
    <location>
        <begin position="202"/>
        <end position="231"/>
    </location>
</feature>
<evidence type="ECO:0000313" key="2">
    <source>
        <dbReference type="EMBL" id="OGC56295.1"/>
    </source>
</evidence>
<feature type="transmembrane region" description="Helical" evidence="1">
    <location>
        <begin position="149"/>
        <end position="166"/>
    </location>
</feature>
<keyword evidence="1" id="KW-0472">Membrane</keyword>
<dbReference type="AlphaFoldDB" id="A0A1F4VGQ2"/>
<evidence type="ECO:0008006" key="4">
    <source>
        <dbReference type="Google" id="ProtNLM"/>
    </source>
</evidence>
<dbReference type="Proteomes" id="UP000177763">
    <property type="component" value="Unassembled WGS sequence"/>
</dbReference>
<evidence type="ECO:0000313" key="3">
    <source>
        <dbReference type="Proteomes" id="UP000177763"/>
    </source>
</evidence>
<protein>
    <recommendedName>
        <fullName evidence="4">Glycosyltransferase RgtA/B/C/D-like domain-containing protein</fullName>
    </recommendedName>
</protein>